<keyword evidence="1" id="KW-0812">Transmembrane</keyword>
<evidence type="ECO:0000256" key="1">
    <source>
        <dbReference type="SAM" id="Phobius"/>
    </source>
</evidence>
<feature type="transmembrane region" description="Helical" evidence="1">
    <location>
        <begin position="40"/>
        <end position="61"/>
    </location>
</feature>
<protein>
    <submittedName>
        <fullName evidence="2">Uncharacterized protein</fullName>
    </submittedName>
</protein>
<sequence>MLRGKRPFSVLAYFLHALGGVCVVYVSARVYARKIESSDAPALLVCLILLNVFLSQFALFFPFCSLC</sequence>
<reference evidence="2" key="1">
    <citation type="submission" date="2018-01" db="EMBL/GenBank/DDBJ databases">
        <title>An insight into the sialome of Amazonian anophelines.</title>
        <authorList>
            <person name="Ribeiro J.M."/>
            <person name="Scarpassa V."/>
            <person name="Calvo E."/>
        </authorList>
    </citation>
    <scope>NUCLEOTIDE SEQUENCE</scope>
</reference>
<evidence type="ECO:0000313" key="2">
    <source>
        <dbReference type="EMBL" id="MBW75307.1"/>
    </source>
</evidence>
<organism evidence="2">
    <name type="scientific">Anopheles darlingi</name>
    <name type="common">Mosquito</name>
    <dbReference type="NCBI Taxonomy" id="43151"/>
    <lineage>
        <taxon>Eukaryota</taxon>
        <taxon>Metazoa</taxon>
        <taxon>Ecdysozoa</taxon>
        <taxon>Arthropoda</taxon>
        <taxon>Hexapoda</taxon>
        <taxon>Insecta</taxon>
        <taxon>Pterygota</taxon>
        <taxon>Neoptera</taxon>
        <taxon>Endopterygota</taxon>
        <taxon>Diptera</taxon>
        <taxon>Nematocera</taxon>
        <taxon>Culicoidea</taxon>
        <taxon>Culicidae</taxon>
        <taxon>Anophelinae</taxon>
        <taxon>Anopheles</taxon>
    </lineage>
</organism>
<keyword evidence="1" id="KW-0472">Membrane</keyword>
<dbReference type="AlphaFoldDB" id="A0A2M4DCK9"/>
<name>A0A2M4DCK9_ANODA</name>
<accession>A0A2M4DCK9</accession>
<dbReference type="EMBL" id="GGFL01011129">
    <property type="protein sequence ID" value="MBW75307.1"/>
    <property type="molecule type" value="Transcribed_RNA"/>
</dbReference>
<keyword evidence="1" id="KW-1133">Transmembrane helix</keyword>
<proteinExistence type="predicted"/>
<feature type="transmembrane region" description="Helical" evidence="1">
    <location>
        <begin position="7"/>
        <end position="28"/>
    </location>
</feature>